<feature type="region of interest" description="Disordered" evidence="9">
    <location>
        <begin position="575"/>
        <end position="625"/>
    </location>
</feature>
<feature type="compositionally biased region" description="Basic and acidic residues" evidence="9">
    <location>
        <begin position="510"/>
        <end position="534"/>
    </location>
</feature>
<evidence type="ECO:0000256" key="3">
    <source>
        <dbReference type="ARBA" id="ARBA00017770"/>
    </source>
</evidence>
<dbReference type="Pfam" id="PF09332">
    <property type="entry name" value="Mcm10"/>
    <property type="match status" value="1"/>
</dbReference>
<evidence type="ECO:0000256" key="9">
    <source>
        <dbReference type="SAM" id="MobiDB-lite"/>
    </source>
</evidence>
<feature type="region of interest" description="Disordered" evidence="9">
    <location>
        <begin position="499"/>
        <end position="534"/>
    </location>
</feature>
<dbReference type="STRING" id="307972.A0A2G8L7E6"/>
<dbReference type="GO" id="GO:0006270">
    <property type="term" value="P:DNA replication initiation"/>
    <property type="evidence" value="ECO:0007669"/>
    <property type="project" value="InterPro"/>
</dbReference>
<feature type="domain" description="Replication factor Mcm10 C-terminal" evidence="10">
    <location>
        <begin position="460"/>
        <end position="779"/>
    </location>
</feature>
<dbReference type="Gene3D" id="2.40.50.140">
    <property type="entry name" value="Nucleic acid-binding proteins"/>
    <property type="match status" value="1"/>
</dbReference>
<comment type="similarity">
    <text evidence="2">Belongs to the MCM10 family.</text>
</comment>
<keyword evidence="12" id="KW-1185">Reference proteome</keyword>
<feature type="compositionally biased region" description="Basic and acidic residues" evidence="9">
    <location>
        <begin position="41"/>
        <end position="64"/>
    </location>
</feature>
<evidence type="ECO:0000256" key="2">
    <source>
        <dbReference type="ARBA" id="ARBA00009679"/>
    </source>
</evidence>
<dbReference type="EMBL" id="MRZV01000185">
    <property type="protein sequence ID" value="PIK56192.1"/>
    <property type="molecule type" value="Genomic_DNA"/>
</dbReference>
<reference evidence="11 12" key="1">
    <citation type="journal article" date="2017" name="PLoS Biol.">
        <title>The sea cucumber genome provides insights into morphological evolution and visceral regeneration.</title>
        <authorList>
            <person name="Zhang X."/>
            <person name="Sun L."/>
            <person name="Yuan J."/>
            <person name="Sun Y."/>
            <person name="Gao Y."/>
            <person name="Zhang L."/>
            <person name="Li S."/>
            <person name="Dai H."/>
            <person name="Hamel J.F."/>
            <person name="Liu C."/>
            <person name="Yu Y."/>
            <person name="Liu S."/>
            <person name="Lin W."/>
            <person name="Guo K."/>
            <person name="Jin S."/>
            <person name="Xu P."/>
            <person name="Storey K.B."/>
            <person name="Huan P."/>
            <person name="Zhang T."/>
            <person name="Zhou Y."/>
            <person name="Zhang J."/>
            <person name="Lin C."/>
            <person name="Li X."/>
            <person name="Xing L."/>
            <person name="Huo D."/>
            <person name="Sun M."/>
            <person name="Wang L."/>
            <person name="Mercier A."/>
            <person name="Li F."/>
            <person name="Yang H."/>
            <person name="Xiang J."/>
        </authorList>
    </citation>
    <scope>NUCLEOTIDE SEQUENCE [LARGE SCALE GENOMIC DNA]</scope>
    <source>
        <strain evidence="11">Shaxun</strain>
        <tissue evidence="11">Muscle</tissue>
    </source>
</reference>
<dbReference type="InterPro" id="IPR012340">
    <property type="entry name" value="NA-bd_OB-fold"/>
</dbReference>
<comment type="caution">
    <text evidence="11">The sequence shown here is derived from an EMBL/GenBank/DDBJ whole genome shotgun (WGS) entry which is preliminary data.</text>
</comment>
<dbReference type="GO" id="GO:0003697">
    <property type="term" value="F:single-stranded DNA binding"/>
    <property type="evidence" value="ECO:0007669"/>
    <property type="project" value="InterPro"/>
</dbReference>
<evidence type="ECO:0000256" key="6">
    <source>
        <dbReference type="ARBA" id="ARBA00022771"/>
    </source>
</evidence>
<comment type="subcellular location">
    <subcellularLocation>
        <location evidence="1">Nucleus</location>
    </subcellularLocation>
</comment>
<keyword evidence="7" id="KW-0862">Zinc</keyword>
<feature type="compositionally biased region" description="Basic and acidic residues" evidence="9">
    <location>
        <begin position="71"/>
        <end position="81"/>
    </location>
</feature>
<evidence type="ECO:0000256" key="5">
    <source>
        <dbReference type="ARBA" id="ARBA00022723"/>
    </source>
</evidence>
<evidence type="ECO:0000256" key="1">
    <source>
        <dbReference type="ARBA" id="ARBA00004123"/>
    </source>
</evidence>
<dbReference type="PANTHER" id="PTHR13454:SF11">
    <property type="entry name" value="PROTEIN MCM10 HOMOLOG"/>
    <property type="match status" value="1"/>
</dbReference>
<accession>A0A2G8L7E6</accession>
<dbReference type="InterPro" id="IPR015408">
    <property type="entry name" value="Znf_Mcm10/DnaG"/>
</dbReference>
<evidence type="ECO:0000259" key="10">
    <source>
        <dbReference type="SMART" id="SM01280"/>
    </source>
</evidence>
<keyword evidence="4" id="KW-0235">DNA replication</keyword>
<dbReference type="FunFam" id="2.40.50.140:FF:000174">
    <property type="entry name" value="DNA replication licensing factor mcm10"/>
    <property type="match status" value="1"/>
</dbReference>
<feature type="compositionally biased region" description="Polar residues" evidence="9">
    <location>
        <begin position="156"/>
        <end position="165"/>
    </location>
</feature>
<sequence>MIFFNFTVDNVSRMGRKMLADAVSGSSTKKSFSEIFGSLESSEKDAESNSKDDVEKGHKDKDRGVIATETPKNDPASKKSFLEMFGSLEESDGEADLPPPDGKEGVEKKSNSSANRKRREEEKEKSCGLAGGSNSFYQSSRQRVAHMPKHSPPKGSLSTPKDPQRMSIFSSISSKTDKSQDEPWEVEYYSKIRVSNPVVSMSALKVKMQQRKMLRLSILKRHVKGVDVEGDWVTIGVIISKSTPKTSKTGKQFSIWKLNDLSRNCPVVSLFLFGKSHEDHWKTMEGTVVGLLNAKVMPSKDGSDDVSLSVDNPQKLLVLGKSKDMGWCKGSKKDGGRCTMFVNKSECEWCDYHIQSQYKKQCSKRTDLNTSYSGLNPTAAMKKATQNVMYGGKLYNPTERLKPIKNPNKKIAMKKLGSIYANEIKEELKPKCVTLLGKDKLEEDTVVKVSGSTKQFHSLLSQPTPGSQNFIRHMVEAERSQNFVSVAAADLLKEHQKKVSSLINSRKRTKDGSVQRDRNKENSPVAPDDKEKEAKIKAKQDLLLEKFKKEFKSSQKTQGHQQELAKAKALALVKRKGQLAKKDPNETQRTKRPLDERALVEIKKRTESNRKSSSDENVEEEQPTKKRRKVVLGEVIDIDSEEMKEIIAGKSEFKRQLEAELEEKYFNEMEQKEKLELKMDSIMEKEVKVVSCQQCNFTWFCPSSLCKVENHKLKWHNAVQRFFKCEGCTLRSIAFFRYPTRHCRNCRGGKFTRVSMLNVREKKEGTLLLRGEERKWITDCPEHLEWM</sequence>
<dbReference type="Pfam" id="PF09329">
    <property type="entry name" value="zf-primase"/>
    <property type="match status" value="1"/>
</dbReference>
<dbReference type="GO" id="GO:0003688">
    <property type="term" value="F:DNA replication origin binding"/>
    <property type="evidence" value="ECO:0007669"/>
    <property type="project" value="TreeGrafter"/>
</dbReference>
<evidence type="ECO:0000256" key="7">
    <source>
        <dbReference type="ARBA" id="ARBA00022833"/>
    </source>
</evidence>
<dbReference type="PANTHER" id="PTHR13454">
    <property type="entry name" value="PROTEIN MCM10 HOMOLOG"/>
    <property type="match status" value="1"/>
</dbReference>
<feature type="compositionally biased region" description="Polar residues" evidence="9">
    <location>
        <begin position="132"/>
        <end position="142"/>
    </location>
</feature>
<dbReference type="Pfam" id="PF24863">
    <property type="entry name" value="zf-CCCH_Mcm10"/>
    <property type="match status" value="1"/>
</dbReference>
<dbReference type="Pfam" id="PF22379">
    <property type="entry name" value="OB_MCM10"/>
    <property type="match status" value="1"/>
</dbReference>
<evidence type="ECO:0000256" key="8">
    <source>
        <dbReference type="ARBA" id="ARBA00023242"/>
    </source>
</evidence>
<dbReference type="Proteomes" id="UP000230750">
    <property type="component" value="Unassembled WGS sequence"/>
</dbReference>
<proteinExistence type="inferred from homology"/>
<dbReference type="OrthoDB" id="273123at2759"/>
<feature type="compositionally biased region" description="Basic and acidic residues" evidence="9">
    <location>
        <begin position="101"/>
        <end position="110"/>
    </location>
</feature>
<feature type="compositionally biased region" description="Basic residues" evidence="9">
    <location>
        <begin position="143"/>
        <end position="152"/>
    </location>
</feature>
<evidence type="ECO:0000313" key="12">
    <source>
        <dbReference type="Proteomes" id="UP000230750"/>
    </source>
</evidence>
<name>A0A2G8L7E6_STIJA</name>
<keyword evidence="8" id="KW-0539">Nucleus</keyword>
<dbReference type="InterPro" id="IPR015411">
    <property type="entry name" value="Rep_factor_Mcm10_C"/>
</dbReference>
<organism evidence="11 12">
    <name type="scientific">Stichopus japonicus</name>
    <name type="common">Sea cucumber</name>
    <dbReference type="NCBI Taxonomy" id="307972"/>
    <lineage>
        <taxon>Eukaryota</taxon>
        <taxon>Metazoa</taxon>
        <taxon>Echinodermata</taxon>
        <taxon>Eleutherozoa</taxon>
        <taxon>Echinozoa</taxon>
        <taxon>Holothuroidea</taxon>
        <taxon>Aspidochirotacea</taxon>
        <taxon>Aspidochirotida</taxon>
        <taxon>Stichopodidae</taxon>
        <taxon>Apostichopus</taxon>
    </lineage>
</organism>
<evidence type="ECO:0000313" key="11">
    <source>
        <dbReference type="EMBL" id="PIK56192.1"/>
    </source>
</evidence>
<keyword evidence="6" id="KW-0863">Zinc-finger</keyword>
<dbReference type="InterPro" id="IPR056791">
    <property type="entry name" value="Znf_Mcm10_C"/>
</dbReference>
<evidence type="ECO:0000256" key="4">
    <source>
        <dbReference type="ARBA" id="ARBA00022705"/>
    </source>
</evidence>
<dbReference type="InterPro" id="IPR040184">
    <property type="entry name" value="Mcm10"/>
</dbReference>
<dbReference type="InterPro" id="IPR055065">
    <property type="entry name" value="OB_MCM10"/>
</dbReference>
<dbReference type="GO" id="GO:0008270">
    <property type="term" value="F:zinc ion binding"/>
    <property type="evidence" value="ECO:0007669"/>
    <property type="project" value="UniProtKB-KW"/>
</dbReference>
<dbReference type="AlphaFoldDB" id="A0A2G8L7E6"/>
<dbReference type="SMART" id="SM01280">
    <property type="entry name" value="Mcm10"/>
    <property type="match status" value="1"/>
</dbReference>
<gene>
    <name evidence="11" type="ORF">BSL78_06931</name>
</gene>
<keyword evidence="5" id="KW-0479">Metal-binding</keyword>
<dbReference type="GO" id="GO:0043596">
    <property type="term" value="C:nuclear replication fork"/>
    <property type="evidence" value="ECO:0007669"/>
    <property type="project" value="TreeGrafter"/>
</dbReference>
<protein>
    <recommendedName>
        <fullName evidence="3">Protein MCM10 homolog</fullName>
    </recommendedName>
</protein>
<feature type="region of interest" description="Disordered" evidence="9">
    <location>
        <begin position="38"/>
        <end position="165"/>
    </location>
</feature>
<feature type="compositionally biased region" description="Basic and acidic residues" evidence="9">
    <location>
        <begin position="580"/>
        <end position="614"/>
    </location>
</feature>